<evidence type="ECO:0000256" key="4">
    <source>
        <dbReference type="ARBA" id="ARBA00023136"/>
    </source>
</evidence>
<keyword evidence="3 8" id="KW-0732">Signal</keyword>
<dbReference type="AlphaFoldDB" id="A0A0P0G048"/>
<evidence type="ECO:0000313" key="9">
    <source>
        <dbReference type="EMBL" id="ALJ60910.1"/>
    </source>
</evidence>
<evidence type="ECO:0000256" key="6">
    <source>
        <dbReference type="ARBA" id="ARBA00023237"/>
    </source>
</evidence>
<name>A0A0P0G048_9BACE</name>
<dbReference type="Pfam" id="PF08842">
    <property type="entry name" value="Mfa2"/>
    <property type="match status" value="1"/>
</dbReference>
<evidence type="ECO:0000256" key="3">
    <source>
        <dbReference type="ARBA" id="ARBA00022729"/>
    </source>
</evidence>
<dbReference type="PATRIC" id="fig|246787.4.peg.3806"/>
<evidence type="ECO:0000313" key="10">
    <source>
        <dbReference type="Proteomes" id="UP000061809"/>
    </source>
</evidence>
<evidence type="ECO:0000256" key="2">
    <source>
        <dbReference type="ARBA" id="ARBA00007248"/>
    </source>
</evidence>
<evidence type="ECO:0000256" key="1">
    <source>
        <dbReference type="ARBA" id="ARBA00004442"/>
    </source>
</evidence>
<dbReference type="GO" id="GO:0009279">
    <property type="term" value="C:cell outer membrane"/>
    <property type="evidence" value="ECO:0007669"/>
    <property type="project" value="UniProtKB-SubCell"/>
</dbReference>
<keyword evidence="4" id="KW-0472">Membrane</keyword>
<protein>
    <submittedName>
        <fullName evidence="9">Fimbrillin-A associated anchor proteins Mfa1 and Mfa2</fullName>
    </submittedName>
</protein>
<comment type="similarity">
    <text evidence="2">Belongs to the bacteroidetes fimbrillin superfamily. FimB/Mfa2 family.</text>
</comment>
<reference evidence="9 10" key="1">
    <citation type="journal article" date="2015" name="Science">
        <title>Genetic determinants of in vivo fitness and diet responsiveness in multiple human gut Bacteroides.</title>
        <authorList>
            <person name="Wu M."/>
            <person name="McNulty N.P."/>
            <person name="Rodionov D.A."/>
            <person name="Khoroshkin M.S."/>
            <person name="Griffin N.W."/>
            <person name="Cheng J."/>
            <person name="Latreille P."/>
            <person name="Kerstetter R.A."/>
            <person name="Terrapon N."/>
            <person name="Henrissat B."/>
            <person name="Osterman A.L."/>
            <person name="Gordon J.I."/>
        </authorList>
    </citation>
    <scope>NUCLEOTIDE SEQUENCE [LARGE SCALE GENOMIC DNA]</scope>
    <source>
        <strain evidence="9 10">WH2</strain>
    </source>
</reference>
<keyword evidence="6" id="KW-0998">Cell outer membrane</keyword>
<comment type="subcellular location">
    <subcellularLocation>
        <location evidence="1">Cell outer membrane</location>
    </subcellularLocation>
</comment>
<dbReference type="EMBL" id="CP012801">
    <property type="protein sequence ID" value="ALJ60910.1"/>
    <property type="molecule type" value="Genomic_DNA"/>
</dbReference>
<dbReference type="Proteomes" id="UP000061809">
    <property type="component" value="Chromosome"/>
</dbReference>
<feature type="chain" id="PRO_5006047010" evidence="8">
    <location>
        <begin position="19"/>
        <end position="317"/>
    </location>
</feature>
<dbReference type="Gene3D" id="2.60.40.2100">
    <property type="match status" value="1"/>
</dbReference>
<dbReference type="RefSeq" id="WP_029427412.1">
    <property type="nucleotide sequence ID" value="NZ_DAWDZD010000006.1"/>
</dbReference>
<evidence type="ECO:0000256" key="7">
    <source>
        <dbReference type="ARBA" id="ARBA00023288"/>
    </source>
</evidence>
<dbReference type="InterPro" id="IPR014941">
    <property type="entry name" value="FimB/Mfa2/Mfa3"/>
</dbReference>
<gene>
    <name evidence="9" type="ORF">BcellWH2_03687</name>
</gene>
<keyword evidence="7" id="KW-0449">Lipoprotein</keyword>
<sequence>MKVMVILCCILWFCTSCTFDFDEPGVCPYNVRLNYRYAGRPDAGQLSMYVDNIHQFLFDADGVLKDIRLLKGDSLEYWQGELTPGRYTLVAWGNWGYESDVVPAPQPGVTQIRELAMTSATGTATGTSTSEYRPNTERLYYGYSTFEIPATGNSVNRTVYLTHCHAVLRITVHWEDGYYPAEGTGGYTFRLRGVPCEYGFPAGYDIPLASGDGAFTFPSIGSPVIWHQAKAAMNYNDELTGELVTYRLTSGSHPLLSIYRGNERIMKEIDLQLFFRKLPVSLDENTEQEFDLLVTIGQKIVVTQLNSSDWAEGGGLG</sequence>
<dbReference type="KEGG" id="bcel:BcellWH2_03687"/>
<accession>A0A0P0G048</accession>
<proteinExistence type="inferred from homology"/>
<keyword evidence="5" id="KW-0564">Palmitate</keyword>
<evidence type="ECO:0000256" key="8">
    <source>
        <dbReference type="SAM" id="SignalP"/>
    </source>
</evidence>
<feature type="signal peptide" evidence="8">
    <location>
        <begin position="1"/>
        <end position="18"/>
    </location>
</feature>
<evidence type="ECO:0000256" key="5">
    <source>
        <dbReference type="ARBA" id="ARBA00023139"/>
    </source>
</evidence>
<organism evidence="9 10">
    <name type="scientific">Bacteroides cellulosilyticus</name>
    <dbReference type="NCBI Taxonomy" id="246787"/>
    <lineage>
        <taxon>Bacteria</taxon>
        <taxon>Pseudomonadati</taxon>
        <taxon>Bacteroidota</taxon>
        <taxon>Bacteroidia</taxon>
        <taxon>Bacteroidales</taxon>
        <taxon>Bacteroidaceae</taxon>
        <taxon>Bacteroides</taxon>
    </lineage>
</organism>